<reference evidence="2" key="1">
    <citation type="submission" date="2021-10" db="EMBL/GenBank/DDBJ databases">
        <title>Tropical sea cucumber genome reveals ecological adaptation and Cuvierian tubules defense mechanism.</title>
        <authorList>
            <person name="Chen T."/>
        </authorList>
    </citation>
    <scope>NUCLEOTIDE SEQUENCE</scope>
    <source>
        <strain evidence="2">Nanhai2018</strain>
        <tissue evidence="2">Muscle</tissue>
    </source>
</reference>
<evidence type="ECO:0000313" key="2">
    <source>
        <dbReference type="EMBL" id="KAJ8030098.1"/>
    </source>
</evidence>
<proteinExistence type="predicted"/>
<evidence type="ECO:0000313" key="3">
    <source>
        <dbReference type="Proteomes" id="UP001152320"/>
    </source>
</evidence>
<dbReference type="AlphaFoldDB" id="A0A9Q1BP11"/>
<dbReference type="InterPro" id="IPR027417">
    <property type="entry name" value="P-loop_NTPase"/>
</dbReference>
<gene>
    <name evidence="2" type="ORF">HOLleu_26385</name>
</gene>
<feature type="region of interest" description="Disordered" evidence="1">
    <location>
        <begin position="512"/>
        <end position="537"/>
    </location>
</feature>
<feature type="compositionally biased region" description="Basic and acidic residues" evidence="1">
    <location>
        <begin position="514"/>
        <end position="532"/>
    </location>
</feature>
<keyword evidence="3" id="KW-1185">Reference proteome</keyword>
<sequence length="661" mass="75897">MLVLYNYEYGNYLKNIWKEVTKMTGDHDVMAICQQIGIILFQVKGCKGTLNRKLLQEAAVQLLKDKYVIFESNRDVPFVNSELPVYSFIALPHNNPEQIDKCLCDAHKFLILNSSHLEGDDSFREWFLKSIPIPQSRESYPFQGEDGLQYKLLCGRYISNFSCVSLPTLCEGIKKAGQQIQLYCFNLTPSQAFVMKSQKPFVIITGDFGTGKSLLLALKAQHLAKNGGNCHVNLLTCSNASGFVSENLKNTYQSLVHIRKLIGEQSNLTVTSFEIIPKSSKSKVGLHFIQELKHHLTKRHNGRVHHLFLDEVPKWLFQQCSQVIRDIATYLPDGTVFWISLATQSYKVTPGDIKVVDQITEFIPEFKNDILYLNEIMRMPKNLFLLHKKIGIYTHQGHISDAVCGYSIPGPKPLVYTLPKLTLHTYDSNENFVESVKSFEKVRIQKAFDHIFKKIGYPKDDSDIVVLVFFFFTDTFINELYTKLYNLLDAALKELHVKLRWKTLYTDSDEEKQGEDMFGKDKPVMKGERQGGEEEEDRVGTVLVVDDDSFIGCQAREVICVDPFSMFHWFPDNEGLGWDALLLTRCLSQYVHIAWPKEEASQLWQDHLEEWERDIFLRSPHVSKPNNDYRLGYITKAKHSKGECLEMLKKEGLLEEIGPSS</sequence>
<accession>A0A9Q1BP11</accession>
<dbReference type="Proteomes" id="UP001152320">
    <property type="component" value="Chromosome 13"/>
</dbReference>
<name>A0A9Q1BP11_HOLLE</name>
<dbReference type="Gene3D" id="3.40.50.300">
    <property type="entry name" value="P-loop containing nucleotide triphosphate hydrolases"/>
    <property type="match status" value="1"/>
</dbReference>
<evidence type="ECO:0000256" key="1">
    <source>
        <dbReference type="SAM" id="MobiDB-lite"/>
    </source>
</evidence>
<dbReference type="SUPFAM" id="SSF52540">
    <property type="entry name" value="P-loop containing nucleoside triphosphate hydrolases"/>
    <property type="match status" value="1"/>
</dbReference>
<protein>
    <submittedName>
        <fullName evidence="2">Uncharacterized protein</fullName>
    </submittedName>
</protein>
<dbReference type="EMBL" id="JAIZAY010000013">
    <property type="protein sequence ID" value="KAJ8030098.1"/>
    <property type="molecule type" value="Genomic_DNA"/>
</dbReference>
<organism evidence="2 3">
    <name type="scientific">Holothuria leucospilota</name>
    <name type="common">Black long sea cucumber</name>
    <name type="synonym">Mertensiothuria leucospilota</name>
    <dbReference type="NCBI Taxonomy" id="206669"/>
    <lineage>
        <taxon>Eukaryota</taxon>
        <taxon>Metazoa</taxon>
        <taxon>Echinodermata</taxon>
        <taxon>Eleutherozoa</taxon>
        <taxon>Echinozoa</taxon>
        <taxon>Holothuroidea</taxon>
        <taxon>Aspidochirotacea</taxon>
        <taxon>Aspidochirotida</taxon>
        <taxon>Holothuriidae</taxon>
        <taxon>Holothuria</taxon>
    </lineage>
</organism>
<comment type="caution">
    <text evidence="2">The sequence shown here is derived from an EMBL/GenBank/DDBJ whole genome shotgun (WGS) entry which is preliminary data.</text>
</comment>